<dbReference type="Proteomes" id="UP000054466">
    <property type="component" value="Unassembled WGS sequence"/>
</dbReference>
<dbReference type="VEuPathDB" id="FungiDB:PV07_04711"/>
<keyword evidence="3" id="KW-1185">Reference proteome</keyword>
<dbReference type="GeneID" id="27343905"/>
<dbReference type="EMBL" id="KN847042">
    <property type="protein sequence ID" value="KIW28848.1"/>
    <property type="molecule type" value="Genomic_DNA"/>
</dbReference>
<gene>
    <name evidence="2" type="ORF">PV07_04711</name>
</gene>
<name>A0A0D2CCN8_9EURO</name>
<evidence type="ECO:0000313" key="3">
    <source>
        <dbReference type="Proteomes" id="UP000054466"/>
    </source>
</evidence>
<sequence>MDNAESSVTPRKDLPDTPLSGLPGTKRSGQHFPPPRSTARPGPQNAQSHTSPHTRLQIRALEIENKKLRAEVAKNCQIELRSAKMVEDVRDATERLKNAVLDFRKEQKCIEEDFREEQKCIDLEFQEFQEFNYF</sequence>
<feature type="region of interest" description="Disordered" evidence="1">
    <location>
        <begin position="1"/>
        <end position="55"/>
    </location>
</feature>
<accession>A0A0D2CCN8</accession>
<dbReference type="AlphaFoldDB" id="A0A0D2CCN8"/>
<organism evidence="2 3">
    <name type="scientific">Cladophialophora immunda</name>
    <dbReference type="NCBI Taxonomy" id="569365"/>
    <lineage>
        <taxon>Eukaryota</taxon>
        <taxon>Fungi</taxon>
        <taxon>Dikarya</taxon>
        <taxon>Ascomycota</taxon>
        <taxon>Pezizomycotina</taxon>
        <taxon>Eurotiomycetes</taxon>
        <taxon>Chaetothyriomycetidae</taxon>
        <taxon>Chaetothyriales</taxon>
        <taxon>Herpotrichiellaceae</taxon>
        <taxon>Cladophialophora</taxon>
    </lineage>
</organism>
<proteinExistence type="predicted"/>
<feature type="compositionally biased region" description="Polar residues" evidence="1">
    <location>
        <begin position="44"/>
        <end position="54"/>
    </location>
</feature>
<dbReference type="HOGENOM" id="CLU_1927365_0_0_1"/>
<protein>
    <submittedName>
        <fullName evidence="2">Uncharacterized protein</fullName>
    </submittedName>
</protein>
<evidence type="ECO:0000313" key="2">
    <source>
        <dbReference type="EMBL" id="KIW28848.1"/>
    </source>
</evidence>
<reference evidence="2 3" key="1">
    <citation type="submission" date="2015-01" db="EMBL/GenBank/DDBJ databases">
        <title>The Genome Sequence of Cladophialophora immunda CBS83496.</title>
        <authorList>
            <consortium name="The Broad Institute Genomics Platform"/>
            <person name="Cuomo C."/>
            <person name="de Hoog S."/>
            <person name="Gorbushina A."/>
            <person name="Stielow B."/>
            <person name="Teixiera M."/>
            <person name="Abouelleil A."/>
            <person name="Chapman S.B."/>
            <person name="Priest M."/>
            <person name="Young S.K."/>
            <person name="Wortman J."/>
            <person name="Nusbaum C."/>
            <person name="Birren B."/>
        </authorList>
    </citation>
    <scope>NUCLEOTIDE SEQUENCE [LARGE SCALE GENOMIC DNA]</scope>
    <source>
        <strain evidence="2 3">CBS 83496</strain>
    </source>
</reference>
<dbReference type="RefSeq" id="XP_016249064.1">
    <property type="nucleotide sequence ID" value="XM_016391545.1"/>
</dbReference>
<dbReference type="OrthoDB" id="4159106at2759"/>
<evidence type="ECO:0000256" key="1">
    <source>
        <dbReference type="SAM" id="MobiDB-lite"/>
    </source>
</evidence>